<feature type="compositionally biased region" description="Basic and acidic residues" evidence="1">
    <location>
        <begin position="82"/>
        <end position="95"/>
    </location>
</feature>
<sequence length="114" mass="11690">MPGASPPARSGANPAARSQRHSSRAVSGAKSSMISLSIFEANRDGTADANGATRGRAPLSAEPGVYRSDGKRRVPLSAEGGVYEHDVENEPKRGTAGEGGISITNEGDKSKAKV</sequence>
<reference evidence="3" key="1">
    <citation type="submission" date="2024-06" db="EMBL/GenBank/DDBJ databases">
        <title>Draft Genome Sequences of Epichloe bromicola Strains Isolated from Elymus ciliaris.</title>
        <authorList>
            <consortium name="Epichloe bromicola genome sequencing consortium"/>
            <person name="Miura A."/>
            <person name="Imano S."/>
            <person name="Ashida A."/>
            <person name="Sato I."/>
            <person name="Chiba S."/>
            <person name="Tanaka A."/>
            <person name="Camagna M."/>
            <person name="Takemoto D."/>
        </authorList>
    </citation>
    <scope>NUCLEOTIDE SEQUENCE [LARGE SCALE GENOMIC DNA]</scope>
    <source>
        <strain evidence="3">DP</strain>
    </source>
</reference>
<feature type="region of interest" description="Disordered" evidence="1">
    <location>
        <begin position="1"/>
        <end position="30"/>
    </location>
</feature>
<evidence type="ECO:0000313" key="3">
    <source>
        <dbReference type="Proteomes" id="UP001562357"/>
    </source>
</evidence>
<dbReference type="EMBL" id="BAAFGZ010000233">
    <property type="protein sequence ID" value="GAB0136933.1"/>
    <property type="molecule type" value="Genomic_DNA"/>
</dbReference>
<evidence type="ECO:0000256" key="1">
    <source>
        <dbReference type="SAM" id="MobiDB-lite"/>
    </source>
</evidence>
<protein>
    <submittedName>
        <fullName evidence="2">Uncharacterized protein</fullName>
    </submittedName>
</protein>
<name>A0ABQ0CU09_9HYPO</name>
<comment type="caution">
    <text evidence="2">The sequence shown here is derived from an EMBL/GenBank/DDBJ whole genome shotgun (WGS) entry which is preliminary data.</text>
</comment>
<evidence type="ECO:0000313" key="2">
    <source>
        <dbReference type="EMBL" id="GAB0136933.1"/>
    </source>
</evidence>
<gene>
    <name evidence="2" type="primary">g5218</name>
    <name evidence="2" type="ORF">EsDP_00005218</name>
</gene>
<dbReference type="Proteomes" id="UP001562357">
    <property type="component" value="Unassembled WGS sequence"/>
</dbReference>
<proteinExistence type="predicted"/>
<keyword evidence="3" id="KW-1185">Reference proteome</keyword>
<accession>A0ABQ0CU09</accession>
<organism evidence="2 3">
    <name type="scientific">Epichloe bromicola</name>
    <dbReference type="NCBI Taxonomy" id="79588"/>
    <lineage>
        <taxon>Eukaryota</taxon>
        <taxon>Fungi</taxon>
        <taxon>Dikarya</taxon>
        <taxon>Ascomycota</taxon>
        <taxon>Pezizomycotina</taxon>
        <taxon>Sordariomycetes</taxon>
        <taxon>Hypocreomycetidae</taxon>
        <taxon>Hypocreales</taxon>
        <taxon>Clavicipitaceae</taxon>
        <taxon>Epichloe</taxon>
    </lineage>
</organism>
<feature type="region of interest" description="Disordered" evidence="1">
    <location>
        <begin position="45"/>
        <end position="114"/>
    </location>
</feature>